<gene>
    <name evidence="1" type="primary">512</name>
</gene>
<accession>A0A2U9GE06</accession>
<name>A0A2U9GE06_WSSV</name>
<reference evidence="1" key="1">
    <citation type="submission" date="2017-11" db="EMBL/GenBank/DDBJ databases">
        <authorList>
            <person name="Parrilla Taylor D.P."/>
            <person name="Vibanco-Perez N."/>
            <person name="Duran-Avelar Md.J."/>
            <person name="Gomez-Gil B."/>
            <person name="Llera-Herrera R."/>
            <person name="Vazquez-Juarez R."/>
        </authorList>
    </citation>
    <scope>NUCLEOTIDE SEQUENCE</scope>
    <source>
        <strain evidence="1">DVI</strain>
    </source>
</reference>
<proteinExistence type="predicted"/>
<sequence length="87" mass="10276">MCFFNIVYQIWANYIFFSVNTHLHARLFGVKLLKKAIFHVQHKTHVQTLNWFAHPPPTSFHQLFPHLYIKPACTPSEPTVDLYPPSR</sequence>
<organism evidence="1">
    <name type="scientific">White spot syndrome virus</name>
    <name type="common">WSSV</name>
    <name type="synonym">White spot bacilliform virus</name>
    <dbReference type="NCBI Taxonomy" id="92652"/>
    <lineage>
        <taxon>Viruses</taxon>
        <taxon>Viruses incertae sedis</taxon>
        <taxon>Naldaviricetes</taxon>
        <taxon>Nimaviridae</taxon>
        <taxon>Whispovirus</taxon>
        <taxon>White spot syndrome virus</taxon>
    </lineage>
</organism>
<organismHost>
    <name type="scientific">Crustacea</name>
    <name type="common">crustaceans</name>
    <dbReference type="NCBI Taxonomy" id="6657"/>
</organismHost>
<reference evidence="1" key="2">
    <citation type="journal article" name="FEMS Microbiol. Lett.">
        <title>Molecular variability and genetic structure of white spot syndrome virus strains from northwest Mexico based on the analysis of genomes.</title>
        <authorList>
            <person name="Parrilla-Taylor D.P."/>
            <person name="Vibanco-Perez N."/>
            <person name="Duran-Avelar M.J."/>
            <person name="Gomez-Gil B."/>
            <person name="Llera-Herrera R."/>
            <person name="Vazquez-Juarez R."/>
        </authorList>
    </citation>
    <scope>NUCLEOTIDE SEQUENCE</scope>
    <source>
        <strain evidence="1">DVI</strain>
    </source>
</reference>
<protein>
    <submittedName>
        <fullName evidence="1">Wsv511</fullName>
    </submittedName>
</protein>
<evidence type="ECO:0000313" key="1">
    <source>
        <dbReference type="EMBL" id="AWQ61910.1"/>
    </source>
</evidence>
<dbReference type="EMBL" id="MG432477">
    <property type="protein sequence ID" value="AWQ61910.1"/>
    <property type="molecule type" value="Genomic_DNA"/>
</dbReference>